<reference evidence="3 4" key="1">
    <citation type="submission" date="2024-10" db="EMBL/GenBank/DDBJ databases">
        <title>The Natural Products Discovery Center: Release of the First 8490 Sequenced Strains for Exploring Actinobacteria Biosynthetic Diversity.</title>
        <authorList>
            <person name="Kalkreuter E."/>
            <person name="Kautsar S.A."/>
            <person name="Yang D."/>
            <person name="Bader C.D."/>
            <person name="Teijaro C.N."/>
            <person name="Fluegel L."/>
            <person name="Davis C.M."/>
            <person name="Simpson J.R."/>
            <person name="Lauterbach L."/>
            <person name="Steele A.D."/>
            <person name="Gui C."/>
            <person name="Meng S."/>
            <person name="Li G."/>
            <person name="Viehrig K."/>
            <person name="Ye F."/>
            <person name="Su P."/>
            <person name="Kiefer A.F."/>
            <person name="Nichols A."/>
            <person name="Cepeda A.J."/>
            <person name="Yan W."/>
            <person name="Fan B."/>
            <person name="Jiang Y."/>
            <person name="Adhikari A."/>
            <person name="Zheng C.-J."/>
            <person name="Schuster L."/>
            <person name="Cowan T.M."/>
            <person name="Smanski M.J."/>
            <person name="Chevrette M.G."/>
            <person name="De Carvalho L.P.S."/>
            <person name="Shen B."/>
        </authorList>
    </citation>
    <scope>NUCLEOTIDE SEQUENCE [LARGE SCALE GENOMIC DNA]</scope>
    <source>
        <strain evidence="3 4">NPDC050545</strain>
    </source>
</reference>
<accession>A0ABW7Z9X7</accession>
<comment type="caution">
    <text evidence="3">The sequence shown here is derived from an EMBL/GenBank/DDBJ whole genome shotgun (WGS) entry which is preliminary data.</text>
</comment>
<keyword evidence="2" id="KW-0472">Membrane</keyword>
<keyword evidence="2" id="KW-1133">Transmembrane helix</keyword>
<sequence length="124" mass="13723">MADQAKTATAQRIEDARYWAAPRLEDAAHQVEQRLAPAVSSMLTQAAHKIDPTPPKARRWPMMMLLAGVAVGVLGVVFYRRNAQQWTDHMKDSAADASQWLNDRAEKTSDAVSSTANEATRKMS</sequence>
<gene>
    <name evidence="3" type="ORF">ACIBG2_46810</name>
</gene>
<protein>
    <recommendedName>
        <fullName evidence="5">DUF3618 domain-containing protein</fullName>
    </recommendedName>
</protein>
<dbReference type="EMBL" id="JBITGY010000017">
    <property type="protein sequence ID" value="MFI6504966.1"/>
    <property type="molecule type" value="Genomic_DNA"/>
</dbReference>
<organism evidence="3 4">
    <name type="scientific">Nonomuraea typhae</name>
    <dbReference type="NCBI Taxonomy" id="2603600"/>
    <lineage>
        <taxon>Bacteria</taxon>
        <taxon>Bacillati</taxon>
        <taxon>Actinomycetota</taxon>
        <taxon>Actinomycetes</taxon>
        <taxon>Streptosporangiales</taxon>
        <taxon>Streptosporangiaceae</taxon>
        <taxon>Nonomuraea</taxon>
    </lineage>
</organism>
<evidence type="ECO:0000256" key="1">
    <source>
        <dbReference type="SAM" id="MobiDB-lite"/>
    </source>
</evidence>
<dbReference type="RefSeq" id="WP_397090948.1">
    <property type="nucleotide sequence ID" value="NZ_JBITGY010000017.1"/>
</dbReference>
<dbReference type="Proteomes" id="UP001612741">
    <property type="component" value="Unassembled WGS sequence"/>
</dbReference>
<evidence type="ECO:0000256" key="2">
    <source>
        <dbReference type="SAM" id="Phobius"/>
    </source>
</evidence>
<feature type="transmembrane region" description="Helical" evidence="2">
    <location>
        <begin position="60"/>
        <end position="79"/>
    </location>
</feature>
<keyword evidence="4" id="KW-1185">Reference proteome</keyword>
<evidence type="ECO:0000313" key="3">
    <source>
        <dbReference type="EMBL" id="MFI6504966.1"/>
    </source>
</evidence>
<proteinExistence type="predicted"/>
<evidence type="ECO:0008006" key="5">
    <source>
        <dbReference type="Google" id="ProtNLM"/>
    </source>
</evidence>
<evidence type="ECO:0000313" key="4">
    <source>
        <dbReference type="Proteomes" id="UP001612741"/>
    </source>
</evidence>
<keyword evidence="2" id="KW-0812">Transmembrane</keyword>
<name>A0ABW7Z9X7_9ACTN</name>
<feature type="region of interest" description="Disordered" evidence="1">
    <location>
        <begin position="104"/>
        <end position="124"/>
    </location>
</feature>